<evidence type="ECO:0000313" key="10">
    <source>
        <dbReference type="Proteomes" id="UP000694620"/>
    </source>
</evidence>
<dbReference type="GeneTree" id="ENSGT00390000017350"/>
<organism evidence="9 10">
    <name type="scientific">Erpetoichthys calabaricus</name>
    <name type="common">Rope fish</name>
    <name type="synonym">Calamoichthys calabaricus</name>
    <dbReference type="NCBI Taxonomy" id="27687"/>
    <lineage>
        <taxon>Eukaryota</taxon>
        <taxon>Metazoa</taxon>
        <taxon>Chordata</taxon>
        <taxon>Craniata</taxon>
        <taxon>Vertebrata</taxon>
        <taxon>Euteleostomi</taxon>
        <taxon>Actinopterygii</taxon>
        <taxon>Polypteriformes</taxon>
        <taxon>Polypteridae</taxon>
        <taxon>Erpetoichthys</taxon>
    </lineage>
</organism>
<keyword evidence="6 8" id="KW-1133">Transmembrane helix</keyword>
<accession>A0A8C4XHG1</accession>
<keyword evidence="5" id="KW-0256">Endoplasmic reticulum</keyword>
<evidence type="ECO:0000313" key="9">
    <source>
        <dbReference type="Ensembl" id="ENSECRP00000031122.1"/>
    </source>
</evidence>
<evidence type="ECO:0000256" key="8">
    <source>
        <dbReference type="SAM" id="Phobius"/>
    </source>
</evidence>
<evidence type="ECO:0000256" key="4">
    <source>
        <dbReference type="ARBA" id="ARBA00022692"/>
    </source>
</evidence>
<evidence type="ECO:0000256" key="6">
    <source>
        <dbReference type="ARBA" id="ARBA00022989"/>
    </source>
</evidence>
<dbReference type="Pfam" id="PF15168">
    <property type="entry name" value="TRIQK"/>
    <property type="match status" value="1"/>
</dbReference>
<name>A0A8C4XHG1_ERPCA</name>
<sequence>MGRKDANNSRLPIDQYRKQIGKQDYKKNKSVLKETKIKAEAKRSAPGIRDIILILVAVLILLFVVYSFFYLNLAKEIELDIDLDDN</sequence>
<dbReference type="InterPro" id="IPR024842">
    <property type="entry name" value="TRIQK"/>
</dbReference>
<evidence type="ECO:0000256" key="7">
    <source>
        <dbReference type="ARBA" id="ARBA00023136"/>
    </source>
</evidence>
<evidence type="ECO:0000256" key="1">
    <source>
        <dbReference type="ARBA" id="ARBA00004389"/>
    </source>
</evidence>
<proteinExistence type="inferred from homology"/>
<comment type="similarity">
    <text evidence="2">Belongs to the TRIQK family.</text>
</comment>
<evidence type="ECO:0000256" key="5">
    <source>
        <dbReference type="ARBA" id="ARBA00022824"/>
    </source>
</evidence>
<dbReference type="GO" id="GO:0005789">
    <property type="term" value="C:endoplasmic reticulum membrane"/>
    <property type="evidence" value="ECO:0007669"/>
    <property type="project" value="UniProtKB-SubCell"/>
</dbReference>
<dbReference type="PANTHER" id="PTHR20583:SF1">
    <property type="entry name" value="TRIPLE QXXK_R MOTIF-CONTAINING PROTEIN"/>
    <property type="match status" value="1"/>
</dbReference>
<dbReference type="GeneID" id="114663866"/>
<protein>
    <recommendedName>
        <fullName evidence="3">Triple QxxK/R motif-containing protein</fullName>
    </recommendedName>
</protein>
<dbReference type="RefSeq" id="XP_028673627.1">
    <property type="nucleotide sequence ID" value="XM_028817794.2"/>
</dbReference>
<reference evidence="9" key="1">
    <citation type="submission" date="2021-06" db="EMBL/GenBank/DDBJ databases">
        <authorList>
            <consortium name="Wellcome Sanger Institute Data Sharing"/>
        </authorList>
    </citation>
    <scope>NUCLEOTIDE SEQUENCE [LARGE SCALE GENOMIC DNA]</scope>
</reference>
<comment type="subcellular location">
    <subcellularLocation>
        <location evidence="1">Endoplasmic reticulum membrane</location>
        <topology evidence="1">Single-pass membrane protein</topology>
    </subcellularLocation>
</comment>
<keyword evidence="4 8" id="KW-0812">Transmembrane</keyword>
<dbReference type="OrthoDB" id="10049402at2759"/>
<dbReference type="Proteomes" id="UP000694620">
    <property type="component" value="Chromosome 13"/>
</dbReference>
<keyword evidence="10" id="KW-1185">Reference proteome</keyword>
<evidence type="ECO:0000256" key="3">
    <source>
        <dbReference type="ARBA" id="ARBA00014257"/>
    </source>
</evidence>
<gene>
    <name evidence="9" type="primary">TRIQK</name>
</gene>
<evidence type="ECO:0000256" key="2">
    <source>
        <dbReference type="ARBA" id="ARBA00007709"/>
    </source>
</evidence>
<reference evidence="9" key="3">
    <citation type="submission" date="2025-09" db="UniProtKB">
        <authorList>
            <consortium name="Ensembl"/>
        </authorList>
    </citation>
    <scope>IDENTIFICATION</scope>
</reference>
<feature type="transmembrane region" description="Helical" evidence="8">
    <location>
        <begin position="51"/>
        <end position="71"/>
    </location>
</feature>
<dbReference type="AlphaFoldDB" id="A0A8C4XHG1"/>
<dbReference type="Ensembl" id="ENSECRT00000031781.1">
    <property type="protein sequence ID" value="ENSECRP00000031122.1"/>
    <property type="gene ID" value="ENSECRG00000021093.1"/>
</dbReference>
<dbReference type="PANTHER" id="PTHR20583">
    <property type="entry name" value="TRIPLE QXXK/R MOTIF-CONTAINING PROTEIN"/>
    <property type="match status" value="1"/>
</dbReference>
<keyword evidence="7 8" id="KW-0472">Membrane</keyword>
<reference evidence="9" key="2">
    <citation type="submission" date="2025-08" db="UniProtKB">
        <authorList>
            <consortium name="Ensembl"/>
        </authorList>
    </citation>
    <scope>IDENTIFICATION</scope>
</reference>